<dbReference type="EMBL" id="DF143259">
    <property type="protein sequence ID" value="GAA52228.1"/>
    <property type="molecule type" value="Genomic_DNA"/>
</dbReference>
<gene>
    <name evidence="2" type="ORF">CLF_107646</name>
</gene>
<evidence type="ECO:0000256" key="1">
    <source>
        <dbReference type="SAM" id="MobiDB-lite"/>
    </source>
</evidence>
<feature type="region of interest" description="Disordered" evidence="1">
    <location>
        <begin position="1"/>
        <end position="53"/>
    </location>
</feature>
<name>G7YGZ5_CLOSI</name>
<organism evidence="2 3">
    <name type="scientific">Clonorchis sinensis</name>
    <name type="common">Chinese liver fluke</name>
    <dbReference type="NCBI Taxonomy" id="79923"/>
    <lineage>
        <taxon>Eukaryota</taxon>
        <taxon>Metazoa</taxon>
        <taxon>Spiralia</taxon>
        <taxon>Lophotrochozoa</taxon>
        <taxon>Platyhelminthes</taxon>
        <taxon>Trematoda</taxon>
        <taxon>Digenea</taxon>
        <taxon>Opisthorchiida</taxon>
        <taxon>Opisthorchiata</taxon>
        <taxon>Opisthorchiidae</taxon>
        <taxon>Clonorchis</taxon>
    </lineage>
</organism>
<reference evidence="2" key="1">
    <citation type="journal article" date="2011" name="Genome Biol.">
        <title>The draft genome of the carcinogenic human liver fluke Clonorchis sinensis.</title>
        <authorList>
            <person name="Wang X."/>
            <person name="Chen W."/>
            <person name="Huang Y."/>
            <person name="Sun J."/>
            <person name="Men J."/>
            <person name="Liu H."/>
            <person name="Luo F."/>
            <person name="Guo L."/>
            <person name="Lv X."/>
            <person name="Deng C."/>
            <person name="Zhou C."/>
            <person name="Fan Y."/>
            <person name="Li X."/>
            <person name="Huang L."/>
            <person name="Hu Y."/>
            <person name="Liang C."/>
            <person name="Hu X."/>
            <person name="Xu J."/>
            <person name="Yu X."/>
        </authorList>
    </citation>
    <scope>NUCLEOTIDE SEQUENCE [LARGE SCALE GENOMIC DNA]</scope>
    <source>
        <strain evidence="2">Henan</strain>
    </source>
</reference>
<evidence type="ECO:0000313" key="3">
    <source>
        <dbReference type="Proteomes" id="UP000008909"/>
    </source>
</evidence>
<sequence length="547" mass="61323">MPFVQETGSFEEDRRSIQRSELSVTASEGSSTDGLSFYTRGDTPSPAPSIGAAILRPNVYPGTLNDRSLRRRRQPLDVSDYTVYSSVPRDYALAKPPDVGQYASADIDKLCDLPRPVWMASLPDAPVQQTINRSGRSGPKRKYRRQLPEIPQKTKPSHDDNYSSTTPLQRFSFAPLNNMEIRLPDLDASTPPPIDLHGPAPSMPSTWTLRVNSPSPRRQHAARIRHVSTGSLSPYVNLLSESATVIGPNWLDQLTDGVTLDELQSAIGRSKPHGILQWDKAPELASDWTRLQPCEIPIPRASSPPPPPAPDPVTLVDRRFSGQRSQGVTSLNRISGNPDSFDRFRVYSRSENSSTLMDGQNPAVPRIRLLPRSSEDGFLPAGLEDNRQLNVPPYTQPQFTPNNRQSLWYLGLMVTLFCVDIGRYTTALNRVLVCDSFSVMKLSSNRFRFTGIPWVTKERSDDGHASRTHVPNLDAVCKHYALYNYNKQPQIHLSNSAPAKNTFKGYFNSFLPYFAKDLALVDLIMHMTNYAYRVSSARNDFNRFFIC</sequence>
<feature type="compositionally biased region" description="Polar residues" evidence="1">
    <location>
        <begin position="19"/>
        <end position="34"/>
    </location>
</feature>
<protein>
    <submittedName>
        <fullName evidence="2">Voltage-dependent calcium channel alpha 1 invertebrate</fullName>
    </submittedName>
</protein>
<dbReference type="Proteomes" id="UP000008909">
    <property type="component" value="Unassembled WGS sequence"/>
</dbReference>
<evidence type="ECO:0000313" key="2">
    <source>
        <dbReference type="EMBL" id="GAA52228.1"/>
    </source>
</evidence>
<feature type="region of interest" description="Disordered" evidence="1">
    <location>
        <begin position="129"/>
        <end position="165"/>
    </location>
</feature>
<proteinExistence type="predicted"/>
<accession>G7YGZ5</accession>
<dbReference type="AlphaFoldDB" id="G7YGZ5"/>
<keyword evidence="3" id="KW-1185">Reference proteome</keyword>
<reference key="2">
    <citation type="submission" date="2011-10" db="EMBL/GenBank/DDBJ databases">
        <title>The genome and transcriptome sequence of Clonorchis sinensis provide insights into the carcinogenic liver fluke.</title>
        <authorList>
            <person name="Wang X."/>
            <person name="Huang Y."/>
            <person name="Chen W."/>
            <person name="Liu H."/>
            <person name="Guo L."/>
            <person name="Chen Y."/>
            <person name="Luo F."/>
            <person name="Zhou W."/>
            <person name="Sun J."/>
            <person name="Mao Q."/>
            <person name="Liang P."/>
            <person name="Zhou C."/>
            <person name="Tian Y."/>
            <person name="Men J."/>
            <person name="Lv X."/>
            <person name="Huang L."/>
            <person name="Zhou J."/>
            <person name="Hu Y."/>
            <person name="Li R."/>
            <person name="Zhang F."/>
            <person name="Lei H."/>
            <person name="Li X."/>
            <person name="Hu X."/>
            <person name="Liang C."/>
            <person name="Xu J."/>
            <person name="Wu Z."/>
            <person name="Yu X."/>
        </authorList>
    </citation>
    <scope>NUCLEOTIDE SEQUENCE</scope>
    <source>
        <strain>Henan</strain>
    </source>
</reference>